<feature type="region of interest" description="Disordered" evidence="11">
    <location>
        <begin position="1"/>
        <end position="25"/>
    </location>
</feature>
<evidence type="ECO:0000256" key="4">
    <source>
        <dbReference type="ARBA" id="ARBA00022490"/>
    </source>
</evidence>
<dbReference type="Gene3D" id="3.30.1490.190">
    <property type="match status" value="1"/>
</dbReference>
<evidence type="ECO:0000256" key="3">
    <source>
        <dbReference type="ARBA" id="ARBA00011738"/>
    </source>
</evidence>
<evidence type="ECO:0000256" key="10">
    <source>
        <dbReference type="ARBA" id="ARBA00023163"/>
    </source>
</evidence>
<dbReference type="InterPro" id="IPR036388">
    <property type="entry name" value="WH-like_DNA-bd_sf"/>
</dbReference>
<evidence type="ECO:0000256" key="1">
    <source>
        <dbReference type="ARBA" id="ARBA00004496"/>
    </source>
</evidence>
<name>A0A6J6SQ64_9ZZZZ</name>
<dbReference type="InterPro" id="IPR036390">
    <property type="entry name" value="WH_DNA-bd_sf"/>
</dbReference>
<evidence type="ECO:0000313" key="13">
    <source>
        <dbReference type="EMBL" id="CAB5009604.1"/>
    </source>
</evidence>
<evidence type="ECO:0000256" key="6">
    <source>
        <dbReference type="ARBA" id="ARBA00022723"/>
    </source>
</evidence>
<dbReference type="InterPro" id="IPR043135">
    <property type="entry name" value="Fur_C"/>
</dbReference>
<comment type="similarity">
    <text evidence="2">Belongs to the Fur family.</text>
</comment>
<dbReference type="AlphaFoldDB" id="A0A6J6SQ64"/>
<comment type="subunit">
    <text evidence="3">Homodimer.</text>
</comment>
<dbReference type="SUPFAM" id="SSF46785">
    <property type="entry name" value="Winged helix' DNA-binding domain"/>
    <property type="match status" value="1"/>
</dbReference>
<evidence type="ECO:0000256" key="8">
    <source>
        <dbReference type="ARBA" id="ARBA00023015"/>
    </source>
</evidence>
<keyword evidence="8" id="KW-0805">Transcription regulation</keyword>
<evidence type="ECO:0000256" key="7">
    <source>
        <dbReference type="ARBA" id="ARBA00022833"/>
    </source>
</evidence>
<keyword evidence="9" id="KW-0238">DNA-binding</keyword>
<keyword evidence="6" id="KW-0479">Metal-binding</keyword>
<reference evidence="12" key="1">
    <citation type="submission" date="2020-05" db="EMBL/GenBank/DDBJ databases">
        <authorList>
            <person name="Chiriac C."/>
            <person name="Salcher M."/>
            <person name="Ghai R."/>
            <person name="Kavagutti S V."/>
        </authorList>
    </citation>
    <scope>NUCLEOTIDE SEQUENCE</scope>
</reference>
<dbReference type="EMBL" id="CAEZYZ010000007">
    <property type="protein sequence ID" value="CAB4736893.1"/>
    <property type="molecule type" value="Genomic_DNA"/>
</dbReference>
<dbReference type="GO" id="GO:0008270">
    <property type="term" value="F:zinc ion binding"/>
    <property type="evidence" value="ECO:0007669"/>
    <property type="project" value="TreeGrafter"/>
</dbReference>
<keyword evidence="4" id="KW-0963">Cytoplasm</keyword>
<dbReference type="InterPro" id="IPR002481">
    <property type="entry name" value="FUR"/>
</dbReference>
<dbReference type="FunFam" id="1.10.10.10:FF:000459">
    <property type="entry name" value="Ferric uptake regulation protein"/>
    <property type="match status" value="1"/>
</dbReference>
<dbReference type="Pfam" id="PF01475">
    <property type="entry name" value="FUR"/>
    <property type="match status" value="1"/>
</dbReference>
<dbReference type="GO" id="GO:1900376">
    <property type="term" value="P:regulation of secondary metabolite biosynthetic process"/>
    <property type="evidence" value="ECO:0007669"/>
    <property type="project" value="TreeGrafter"/>
</dbReference>
<evidence type="ECO:0000256" key="9">
    <source>
        <dbReference type="ARBA" id="ARBA00023125"/>
    </source>
</evidence>
<keyword evidence="10" id="KW-0804">Transcription</keyword>
<dbReference type="GO" id="GO:0045892">
    <property type="term" value="P:negative regulation of DNA-templated transcription"/>
    <property type="evidence" value="ECO:0007669"/>
    <property type="project" value="TreeGrafter"/>
</dbReference>
<proteinExistence type="inferred from homology"/>
<evidence type="ECO:0000256" key="2">
    <source>
        <dbReference type="ARBA" id="ARBA00007957"/>
    </source>
</evidence>
<organism evidence="12">
    <name type="scientific">freshwater metagenome</name>
    <dbReference type="NCBI Taxonomy" id="449393"/>
    <lineage>
        <taxon>unclassified sequences</taxon>
        <taxon>metagenomes</taxon>
        <taxon>ecological metagenomes</taxon>
    </lineage>
</organism>
<dbReference type="PANTHER" id="PTHR33202:SF2">
    <property type="entry name" value="FERRIC UPTAKE REGULATION PROTEIN"/>
    <property type="match status" value="1"/>
</dbReference>
<gene>
    <name evidence="12" type="ORF">UFOPK2810_00086</name>
    <name evidence="13" type="ORF">UFOPK4061_00803</name>
</gene>
<dbReference type="GO" id="GO:0003700">
    <property type="term" value="F:DNA-binding transcription factor activity"/>
    <property type="evidence" value="ECO:0007669"/>
    <property type="project" value="InterPro"/>
</dbReference>
<dbReference type="GO" id="GO:0000976">
    <property type="term" value="F:transcription cis-regulatory region binding"/>
    <property type="evidence" value="ECO:0007669"/>
    <property type="project" value="TreeGrafter"/>
</dbReference>
<protein>
    <submittedName>
        <fullName evidence="12">Unannotated protein</fullName>
    </submittedName>
</protein>
<evidence type="ECO:0000313" key="12">
    <source>
        <dbReference type="EMBL" id="CAB4736893.1"/>
    </source>
</evidence>
<keyword evidence="7" id="KW-0862">Zinc</keyword>
<dbReference type="GO" id="GO:0005829">
    <property type="term" value="C:cytosol"/>
    <property type="evidence" value="ECO:0007669"/>
    <property type="project" value="TreeGrafter"/>
</dbReference>
<sequence length="152" mass="16263">MSAVASADAPSGEQPTAGRQRSTRQRAAVASVLQALDDFRSAQDLHDMLRARGENVGLTTVYRTLQAMAEQGDIDLLVGADGQSLYRHCGQRTGHHHHVVCRSCGLTVEVEGPAVEAWTQSIAKENGFTDVSHTLDIFGVCARCSEAGATRD</sequence>
<dbReference type="CDD" id="cd07153">
    <property type="entry name" value="Fur_like"/>
    <property type="match status" value="1"/>
</dbReference>
<evidence type="ECO:0000256" key="11">
    <source>
        <dbReference type="SAM" id="MobiDB-lite"/>
    </source>
</evidence>
<keyword evidence="5" id="KW-0678">Repressor</keyword>
<evidence type="ECO:0000256" key="5">
    <source>
        <dbReference type="ARBA" id="ARBA00022491"/>
    </source>
</evidence>
<comment type="subcellular location">
    <subcellularLocation>
        <location evidence="1">Cytoplasm</location>
    </subcellularLocation>
</comment>
<dbReference type="Gene3D" id="1.10.10.10">
    <property type="entry name" value="Winged helix-like DNA-binding domain superfamily/Winged helix DNA-binding domain"/>
    <property type="match status" value="1"/>
</dbReference>
<accession>A0A6J6SQ64</accession>
<dbReference type="EMBL" id="CAFBPD010000127">
    <property type="protein sequence ID" value="CAB5009604.1"/>
    <property type="molecule type" value="Genomic_DNA"/>
</dbReference>
<dbReference type="PANTHER" id="PTHR33202">
    <property type="entry name" value="ZINC UPTAKE REGULATION PROTEIN"/>
    <property type="match status" value="1"/>
</dbReference>